<dbReference type="GO" id="GO:0019674">
    <property type="term" value="P:NAD+ metabolic process"/>
    <property type="evidence" value="ECO:0007669"/>
    <property type="project" value="InterPro"/>
</dbReference>
<dbReference type="RefSeq" id="WP_076607973.1">
    <property type="nucleotide sequence ID" value="NZ_FTNR01000002.1"/>
</dbReference>
<evidence type="ECO:0000313" key="2">
    <source>
        <dbReference type="Proteomes" id="UP000185936"/>
    </source>
</evidence>
<dbReference type="GO" id="GO:0003951">
    <property type="term" value="F:NAD+ kinase activity"/>
    <property type="evidence" value="ECO:0007669"/>
    <property type="project" value="InterPro"/>
</dbReference>
<keyword evidence="2" id="KW-1185">Reference proteome</keyword>
<protein>
    <submittedName>
        <fullName evidence="1">NAD+ kinase</fullName>
    </submittedName>
</protein>
<dbReference type="Pfam" id="PF20143">
    <property type="entry name" value="NAD_kinase_C"/>
    <property type="match status" value="1"/>
</dbReference>
<keyword evidence="1" id="KW-0418">Kinase</keyword>
<accession>A0A1N7DIW1</accession>
<dbReference type="InterPro" id="IPR016064">
    <property type="entry name" value="NAD/diacylglycerol_kinase_sf"/>
</dbReference>
<dbReference type="AlphaFoldDB" id="A0A1N7DIW1"/>
<dbReference type="PANTHER" id="PTHR20275">
    <property type="entry name" value="NAD KINASE"/>
    <property type="match status" value="1"/>
</dbReference>
<keyword evidence="1" id="KW-0808">Transferase</keyword>
<dbReference type="Gene3D" id="2.60.200.30">
    <property type="entry name" value="Probable inorganic polyphosphate/atp-NAD kinase, domain 2"/>
    <property type="match status" value="1"/>
</dbReference>
<reference evidence="2" key="1">
    <citation type="submission" date="2017-01" db="EMBL/GenBank/DDBJ databases">
        <authorList>
            <person name="Varghese N."/>
            <person name="Submissions S."/>
        </authorList>
    </citation>
    <scope>NUCLEOTIDE SEQUENCE [LARGE SCALE GENOMIC DNA]</scope>
    <source>
        <strain evidence="2">type strain: HArc-</strain>
    </source>
</reference>
<dbReference type="EMBL" id="FTNR01000002">
    <property type="protein sequence ID" value="SIR75717.1"/>
    <property type="molecule type" value="Genomic_DNA"/>
</dbReference>
<dbReference type="SUPFAM" id="SSF111331">
    <property type="entry name" value="NAD kinase/diacylglycerol kinase-like"/>
    <property type="match status" value="1"/>
</dbReference>
<sequence length="273" mass="28292">MDAAWFEAKQPVVGIVERTRTDGSDDADTRSIRVDDALEATLESADATSVCGDLEAVLAAEPSLLVAAGESTLSAVARANPDVPVLPVGNVPGIDAVGHDTLPAALEAALTGDGTIRQRSVLGVDVDDTTRDSERSPVRALFDVSLVTDEPARISEYAVSSRGDLIATFRADGVVVATPAGSHGYASAVDAPHLSPAVDAVAVTPIAPFVMQTRQWVLPEDGLALTVERNDTAVRLVVDDRPVATVPVDATVTIAVDGTLSMLAVSETMLESD</sequence>
<gene>
    <name evidence="1" type="ORF">SAMN05421752_102284</name>
</gene>
<dbReference type="PANTHER" id="PTHR20275:SF43">
    <property type="entry name" value="BIFUNCTIONAL NADP PHOSPHATASE_NAD KINASE"/>
    <property type="match status" value="1"/>
</dbReference>
<dbReference type="Proteomes" id="UP000185936">
    <property type="component" value="Unassembled WGS sequence"/>
</dbReference>
<dbReference type="GO" id="GO:0006741">
    <property type="term" value="P:NADP+ biosynthetic process"/>
    <property type="evidence" value="ECO:0007669"/>
    <property type="project" value="TreeGrafter"/>
</dbReference>
<evidence type="ECO:0000313" key="1">
    <source>
        <dbReference type="EMBL" id="SIR75717.1"/>
    </source>
</evidence>
<dbReference type="OrthoDB" id="170401at2157"/>
<name>A0A1N7DIW1_9EURY</name>
<proteinExistence type="predicted"/>
<organism evidence="1 2">
    <name type="scientific">Natronorubrum thiooxidans</name>
    <dbReference type="NCBI Taxonomy" id="308853"/>
    <lineage>
        <taxon>Archaea</taxon>
        <taxon>Methanobacteriati</taxon>
        <taxon>Methanobacteriota</taxon>
        <taxon>Stenosarchaea group</taxon>
        <taxon>Halobacteria</taxon>
        <taxon>Halobacteriales</taxon>
        <taxon>Natrialbaceae</taxon>
        <taxon>Natronorubrum</taxon>
    </lineage>
</organism>
<dbReference type="InterPro" id="IPR017437">
    <property type="entry name" value="ATP-NAD_kinase_PpnK-typ_C"/>
</dbReference>
<dbReference type="STRING" id="308853.SAMN05421752_102284"/>